<feature type="signal peptide" evidence="2">
    <location>
        <begin position="1"/>
        <end position="19"/>
    </location>
</feature>
<feature type="domain" description="YCII-related" evidence="3">
    <location>
        <begin position="48"/>
        <end position="125"/>
    </location>
</feature>
<dbReference type="Pfam" id="PF03795">
    <property type="entry name" value="YCII"/>
    <property type="match status" value="1"/>
</dbReference>
<dbReference type="RefSeq" id="WP_341839352.1">
    <property type="nucleotide sequence ID" value="NZ_CP149792.1"/>
</dbReference>
<dbReference type="InterPro" id="IPR005545">
    <property type="entry name" value="YCII"/>
</dbReference>
<dbReference type="Gene3D" id="3.30.70.1060">
    <property type="entry name" value="Dimeric alpha+beta barrel"/>
    <property type="match status" value="1"/>
</dbReference>
<keyword evidence="2" id="KW-0732">Signal</keyword>
<evidence type="ECO:0000256" key="1">
    <source>
        <dbReference type="ARBA" id="ARBA00007689"/>
    </source>
</evidence>
<accession>A0ABZ2YZR5</accession>
<evidence type="ECO:0000313" key="4">
    <source>
        <dbReference type="EMBL" id="WZN44572.1"/>
    </source>
</evidence>
<sequence>MKLLVITALMALSAISLHAQTANPGYNKPLADSLGADAYGMKYYVLVILKTGPRSTENQDTVAALFRGHMENIGRLAKSGKLAVAGPLGKNDRNWRGIFILNVPTVEEAEALLQSDPAVAGGLLAADCLRWYGSAALPMYLPYHDKVQEKHF</sequence>
<dbReference type="EMBL" id="CP150096">
    <property type="protein sequence ID" value="WZN44572.1"/>
    <property type="molecule type" value="Genomic_DNA"/>
</dbReference>
<organism evidence="4 5">
    <name type="scientific">Chitinophaga caseinilytica</name>
    <dbReference type="NCBI Taxonomy" id="2267521"/>
    <lineage>
        <taxon>Bacteria</taxon>
        <taxon>Pseudomonadati</taxon>
        <taxon>Bacteroidota</taxon>
        <taxon>Chitinophagia</taxon>
        <taxon>Chitinophagales</taxon>
        <taxon>Chitinophagaceae</taxon>
        <taxon>Chitinophaga</taxon>
    </lineage>
</organism>
<keyword evidence="5" id="KW-1185">Reference proteome</keyword>
<evidence type="ECO:0000256" key="2">
    <source>
        <dbReference type="SAM" id="SignalP"/>
    </source>
</evidence>
<name>A0ABZ2YZR5_9BACT</name>
<dbReference type="InterPro" id="IPR011008">
    <property type="entry name" value="Dimeric_a/b-barrel"/>
</dbReference>
<dbReference type="SUPFAM" id="SSF54909">
    <property type="entry name" value="Dimeric alpha+beta barrel"/>
    <property type="match status" value="1"/>
</dbReference>
<comment type="similarity">
    <text evidence="1">Belongs to the YciI family.</text>
</comment>
<proteinExistence type="inferred from homology"/>
<protein>
    <submittedName>
        <fullName evidence="4">YciI family protein</fullName>
    </submittedName>
</protein>
<feature type="chain" id="PRO_5046763995" evidence="2">
    <location>
        <begin position="20"/>
        <end position="152"/>
    </location>
</feature>
<reference evidence="4 5" key="1">
    <citation type="submission" date="2024-03" db="EMBL/GenBank/DDBJ databases">
        <title>Chitinophaga caseinilytica sp. nov., a casein hydrolysing bacterium isolated from forest soil.</title>
        <authorList>
            <person name="Lee D.S."/>
            <person name="Han D.M."/>
            <person name="Baek J.H."/>
            <person name="Choi D.G."/>
            <person name="Jeon J.H."/>
            <person name="Jeon C.O."/>
        </authorList>
    </citation>
    <scope>NUCLEOTIDE SEQUENCE [LARGE SCALE GENOMIC DNA]</scope>
    <source>
        <strain evidence="4 5">KACC 19118</strain>
    </source>
</reference>
<evidence type="ECO:0000313" key="5">
    <source>
        <dbReference type="Proteomes" id="UP001449657"/>
    </source>
</evidence>
<dbReference type="Proteomes" id="UP001449657">
    <property type="component" value="Chromosome"/>
</dbReference>
<gene>
    <name evidence="4" type="ORF">WJU22_16885</name>
</gene>
<evidence type="ECO:0000259" key="3">
    <source>
        <dbReference type="Pfam" id="PF03795"/>
    </source>
</evidence>